<accession>M2XND0</accession>
<dbReference type="GeneID" id="17090324"/>
<feature type="domain" description="RSE1/DDB1/CPSF1 C-terminal" evidence="3">
    <location>
        <begin position="932"/>
        <end position="1196"/>
    </location>
</feature>
<dbReference type="RefSeq" id="XP_005708217.1">
    <property type="nucleotide sequence ID" value="XM_005708160.1"/>
</dbReference>
<dbReference type="GO" id="GO:0005634">
    <property type="term" value="C:nucleus"/>
    <property type="evidence" value="ECO:0007669"/>
    <property type="project" value="InterPro"/>
</dbReference>
<dbReference type="GO" id="GO:0003676">
    <property type="term" value="F:nucleic acid binding"/>
    <property type="evidence" value="ECO:0007669"/>
    <property type="project" value="InterPro"/>
</dbReference>
<evidence type="ECO:0000259" key="3">
    <source>
        <dbReference type="Pfam" id="PF03178"/>
    </source>
</evidence>
<protein>
    <recommendedName>
        <fullName evidence="2">DNA damage-binding protein 1</fullName>
    </recommendedName>
</protein>
<dbReference type="InterPro" id="IPR058543">
    <property type="entry name" value="Beta-prop_RSE1/DDB1/CPSF1_2nd"/>
</dbReference>
<dbReference type="Gramene" id="EME31697">
    <property type="protein sequence ID" value="EME31697"/>
    <property type="gene ID" value="Gasu_10760"/>
</dbReference>
<dbReference type="SUPFAM" id="SSF50998">
    <property type="entry name" value="Quinoprotein alcohol dehydrogenase-like"/>
    <property type="match status" value="1"/>
</dbReference>
<sequence>MLKVPSNTAEEPNLEFCVYKRTLLRGRVPVKLVGTPTGFVHKDYGAEVTDSDILFLVCTNSVDVVQFKYLSHEWVTLDTFFVPFQTQNAATLSVPSWKNSFALLVSCEENNLLVLEYSCKTQVLNPHRLLKFQLPVKDLLGTHLCVDPYGYFVFFGSLGETHFCIYRDFLVQAEETFQLGSLLFPSCETISQNIFGVNTVILTNKLIQHVMFCVEDEMQTDVRTQVLAILLVDCVKRRQYIYFYNFDTYEHSVVFKCEVPLHHFTRETVSLRSELMLWNRLSLLQREKKLAVFGENNVLLISLDASWFQQLLDTTYDEVEDKQLFRENFKANCEIIRTKLPQDGIQQTRCIAFASSCSCIARQGIRYFAFFDDGSLIGLKLGSLEAQATSILVAEEIPNKDIVLAYNRSGCEEDGLHGVYFYAVSSTRGLLSFHLKRDGEEQGNVSFRCEKLSEIPFHSPVLYVSKNSMKQDNNRNISPLFTSTFGMDAYSGIWELYKHIPLQSLSHHEEKWEEECIKILCLPCNAGDFYDSLVVISFLHSTRVLQYDANENCFLENNQIFFETMQSTVYCSCFEGENYLQVHKGGIRLSLVKDESSVSQLNREIVDWNPLPQLEILQATSEKNMVAIQWSQQHYQIYLLQIFASSQTIEVVHVLSLSCQISYFCLQWTMEDPRICIGTYEGTLELYSLTTGDLLFRFSLDNLILELPKSLSSQVNLPNMITTRVESLICRDERIYVGTRDGYLWILTLHQSNLQICYGKSLGTAPLQANDKHTSMLLGVSGNLLWWVSERNERFYFRMLYWDHIFDGELPSGACISCPFHGWSEYPTLFLSISKKLALLQVPLSDRPSDIWYSKIYHTSQMTLKVQKYFITSADGFFRETDVNILVVRKATRTSFHSSYEVQAWTLDMKAMLAHLVLPSHTAVTSICVWKQFLLIGATEESVLYSDIRVPNTKGRVVLLQLVRTKHDEVSCRFMVNCEFLLPGAVMVVTPLDEETLLVSCNEHLLAFAMDPQEQTLIEIARGETRGLILVIDVEHPFIFVGDRKDSVHIYCIHTSNREIVPVCQDEYRKLVVSLATQPFHDHGQLVFVGDRQAMLHVLWCPFSKAWNTASEWDDSLSSSHNVSLMTCLCSIPWNEIPIHLSFLTTNHQWDTGLAVSSILACSYQLMVTSMDGTWSQLVFIRNGYAKLLWKLQRVIDQFFRWPVESNTILDGDRLVWFLSSKYSSLLSDWGNFTEGETLQLRHLLYFLEDLVRS</sequence>
<evidence type="ECO:0000313" key="6">
    <source>
        <dbReference type="Proteomes" id="UP000030680"/>
    </source>
</evidence>
<dbReference type="InterPro" id="IPR011047">
    <property type="entry name" value="Quinoprotein_ADH-like_sf"/>
</dbReference>
<dbReference type="Pfam" id="PF23726">
    <property type="entry name" value="Beta-prop_RSE1_2nd"/>
    <property type="match status" value="1"/>
</dbReference>
<evidence type="ECO:0000256" key="1">
    <source>
        <dbReference type="ARBA" id="ARBA00007453"/>
    </source>
</evidence>
<dbReference type="InterPro" id="IPR015943">
    <property type="entry name" value="WD40/YVTN_repeat-like_dom_sf"/>
</dbReference>
<evidence type="ECO:0000256" key="2">
    <source>
        <dbReference type="ARBA" id="ARBA00014577"/>
    </source>
</evidence>
<proteinExistence type="inferred from homology"/>
<name>M2XND0_GALSU</name>
<dbReference type="PANTHER" id="PTHR10644">
    <property type="entry name" value="DNA REPAIR/RNA PROCESSING CPSF FAMILY"/>
    <property type="match status" value="1"/>
</dbReference>
<dbReference type="AlphaFoldDB" id="M2XND0"/>
<dbReference type="Proteomes" id="UP000030680">
    <property type="component" value="Unassembled WGS sequence"/>
</dbReference>
<evidence type="ECO:0000259" key="4">
    <source>
        <dbReference type="Pfam" id="PF23726"/>
    </source>
</evidence>
<comment type="similarity">
    <text evidence="1">Belongs to the DDB1 family.</text>
</comment>
<evidence type="ECO:0000313" key="5">
    <source>
        <dbReference type="EMBL" id="EME31697.1"/>
    </source>
</evidence>
<keyword evidence="6" id="KW-1185">Reference proteome</keyword>
<gene>
    <name evidence="5" type="ORF">Gasu_10760</name>
</gene>
<dbReference type="KEGG" id="gsl:Gasu_10760"/>
<dbReference type="STRING" id="130081.M2XND0"/>
<dbReference type="OrthoDB" id="10303928at2759"/>
<dbReference type="InterPro" id="IPR004871">
    <property type="entry name" value="RSE1/DDB1/CPSF1_C"/>
</dbReference>
<dbReference type="Pfam" id="PF03178">
    <property type="entry name" value="CPSF_A"/>
    <property type="match status" value="1"/>
</dbReference>
<organism evidence="5 6">
    <name type="scientific">Galdieria sulphuraria</name>
    <name type="common">Red alga</name>
    <dbReference type="NCBI Taxonomy" id="130081"/>
    <lineage>
        <taxon>Eukaryota</taxon>
        <taxon>Rhodophyta</taxon>
        <taxon>Bangiophyceae</taxon>
        <taxon>Galdieriales</taxon>
        <taxon>Galdieriaceae</taxon>
        <taxon>Galdieria</taxon>
    </lineage>
</organism>
<dbReference type="EMBL" id="KB454490">
    <property type="protein sequence ID" value="EME31697.1"/>
    <property type="molecule type" value="Genomic_DNA"/>
</dbReference>
<dbReference type="InterPro" id="IPR050358">
    <property type="entry name" value="RSE1/DDB1/CFT1"/>
</dbReference>
<feature type="domain" description="RSE1/DDB1/CPSF1 second beta-propeller" evidence="4">
    <location>
        <begin position="487"/>
        <end position="767"/>
    </location>
</feature>
<reference evidence="6" key="1">
    <citation type="journal article" date="2013" name="Science">
        <title>Gene transfer from bacteria and archaea facilitated evolution of an extremophilic eukaryote.</title>
        <authorList>
            <person name="Schonknecht G."/>
            <person name="Chen W.H."/>
            <person name="Ternes C.M."/>
            <person name="Barbier G.G."/>
            <person name="Shrestha R.P."/>
            <person name="Stanke M."/>
            <person name="Brautigam A."/>
            <person name="Baker B.J."/>
            <person name="Banfield J.F."/>
            <person name="Garavito R.M."/>
            <person name="Carr K."/>
            <person name="Wilkerson C."/>
            <person name="Rensing S.A."/>
            <person name="Gagneul D."/>
            <person name="Dickenson N.E."/>
            <person name="Oesterhelt C."/>
            <person name="Lercher M.J."/>
            <person name="Weber A.P."/>
        </authorList>
    </citation>
    <scope>NUCLEOTIDE SEQUENCE [LARGE SCALE GENOMIC DNA]</scope>
    <source>
        <strain evidence="6">074W</strain>
    </source>
</reference>
<dbReference type="Gene3D" id="2.130.10.10">
    <property type="entry name" value="YVTN repeat-like/Quinoprotein amine dehydrogenase"/>
    <property type="match status" value="1"/>
</dbReference>